<dbReference type="EMBL" id="BLLK01000038">
    <property type="protein sequence ID" value="GFH50169.1"/>
    <property type="molecule type" value="Genomic_DNA"/>
</dbReference>
<organism evidence="1 2">
    <name type="scientific">Chaetoceros tenuissimus</name>
    <dbReference type="NCBI Taxonomy" id="426638"/>
    <lineage>
        <taxon>Eukaryota</taxon>
        <taxon>Sar</taxon>
        <taxon>Stramenopiles</taxon>
        <taxon>Ochrophyta</taxon>
        <taxon>Bacillariophyta</taxon>
        <taxon>Coscinodiscophyceae</taxon>
        <taxon>Chaetocerotophycidae</taxon>
        <taxon>Chaetocerotales</taxon>
        <taxon>Chaetocerotaceae</taxon>
        <taxon>Chaetoceros</taxon>
    </lineage>
</organism>
<proteinExistence type="predicted"/>
<dbReference type="InterPro" id="IPR026906">
    <property type="entry name" value="LRR_5"/>
</dbReference>
<reference evidence="1 2" key="1">
    <citation type="journal article" date="2021" name="Sci. Rep.">
        <title>The genome of the diatom Chaetoceros tenuissimus carries an ancient integrated fragment of an extant virus.</title>
        <authorList>
            <person name="Hongo Y."/>
            <person name="Kimura K."/>
            <person name="Takaki Y."/>
            <person name="Yoshida Y."/>
            <person name="Baba S."/>
            <person name="Kobayashi G."/>
            <person name="Nagasaki K."/>
            <person name="Hano T."/>
            <person name="Tomaru Y."/>
        </authorList>
    </citation>
    <scope>NUCLEOTIDE SEQUENCE [LARGE SCALE GENOMIC DNA]</scope>
    <source>
        <strain evidence="1 2">NIES-3715</strain>
    </source>
</reference>
<dbReference type="AlphaFoldDB" id="A0AAD3CQY0"/>
<dbReference type="Proteomes" id="UP001054902">
    <property type="component" value="Unassembled WGS sequence"/>
</dbReference>
<name>A0AAD3CQY0_9STRA</name>
<sequence length="267" mass="31254">MRVQTEEWQRFIPRVRMYKGKKTYFYNGREVLWDNENQEFLTYGEEEQMSWEVIIVLPGVQVIPRKMFISGEKLEAVIMSDSVQRIEYAAFGSCRSLTFVKLSRNLEYIGLNAFEDCKSLTSIFIPPSCREIGGEAFYLCSKLIIFNVPRHTELGHRVIANTSLIEASPFKTNRWGDYENTEQVHEWVKNINQGEEYELHQVCSSINPMTEIIYGIVKRKGLCTFHKINEIVMTPFDYLKANPFIENEIDQRALMKRYILEMLGETA</sequence>
<dbReference type="Gene3D" id="3.80.10.10">
    <property type="entry name" value="Ribonuclease Inhibitor"/>
    <property type="match status" value="1"/>
</dbReference>
<dbReference type="PANTHER" id="PTHR45661:SF3">
    <property type="entry name" value="IG-LIKE DOMAIN-CONTAINING PROTEIN"/>
    <property type="match status" value="1"/>
</dbReference>
<comment type="caution">
    <text evidence="1">The sequence shown here is derived from an EMBL/GenBank/DDBJ whole genome shotgun (WGS) entry which is preliminary data.</text>
</comment>
<dbReference type="SUPFAM" id="SSF52058">
    <property type="entry name" value="L domain-like"/>
    <property type="match status" value="1"/>
</dbReference>
<dbReference type="InterPro" id="IPR053139">
    <property type="entry name" value="Surface_bspA-like"/>
</dbReference>
<evidence type="ECO:0000313" key="1">
    <source>
        <dbReference type="EMBL" id="GFH50169.1"/>
    </source>
</evidence>
<protein>
    <submittedName>
        <fullName evidence="1">Leucine-rich repeat domain-containing protein</fullName>
    </submittedName>
</protein>
<accession>A0AAD3CQY0</accession>
<gene>
    <name evidence="1" type="ORF">CTEN210_06645</name>
</gene>
<dbReference type="InterPro" id="IPR032675">
    <property type="entry name" value="LRR_dom_sf"/>
</dbReference>
<dbReference type="PANTHER" id="PTHR45661">
    <property type="entry name" value="SURFACE ANTIGEN"/>
    <property type="match status" value="1"/>
</dbReference>
<keyword evidence="2" id="KW-1185">Reference proteome</keyword>
<evidence type="ECO:0000313" key="2">
    <source>
        <dbReference type="Proteomes" id="UP001054902"/>
    </source>
</evidence>
<dbReference type="Pfam" id="PF13306">
    <property type="entry name" value="LRR_5"/>
    <property type="match status" value="1"/>
</dbReference>